<evidence type="ECO:0000313" key="17">
    <source>
        <dbReference type="EMBL" id="KAH0811079.1"/>
    </source>
</evidence>
<evidence type="ECO:0000256" key="16">
    <source>
        <dbReference type="SAM" id="MobiDB-lite"/>
    </source>
</evidence>
<evidence type="ECO:0000256" key="14">
    <source>
        <dbReference type="ARBA" id="ARBA00042126"/>
    </source>
</evidence>
<keyword evidence="6" id="KW-0489">Methyltransferase</keyword>
<organism evidence="17 18">
    <name type="scientific">Tenebrio molitor</name>
    <name type="common">Yellow mealworm beetle</name>
    <dbReference type="NCBI Taxonomy" id="7067"/>
    <lineage>
        <taxon>Eukaryota</taxon>
        <taxon>Metazoa</taxon>
        <taxon>Ecdysozoa</taxon>
        <taxon>Arthropoda</taxon>
        <taxon>Hexapoda</taxon>
        <taxon>Insecta</taxon>
        <taxon>Pterygota</taxon>
        <taxon>Neoptera</taxon>
        <taxon>Endopterygota</taxon>
        <taxon>Coleoptera</taxon>
        <taxon>Polyphaga</taxon>
        <taxon>Cucujiformia</taxon>
        <taxon>Tenebrionidae</taxon>
        <taxon>Tenebrio</taxon>
    </lineage>
</organism>
<evidence type="ECO:0000256" key="4">
    <source>
        <dbReference type="ARBA" id="ARBA00011890"/>
    </source>
</evidence>
<dbReference type="SUPFAM" id="SSF56784">
    <property type="entry name" value="HAD-like"/>
    <property type="match status" value="1"/>
</dbReference>
<dbReference type="Gene3D" id="1.10.150.210">
    <property type="entry name" value="Phosphoserine phosphatase, domain 2"/>
    <property type="match status" value="1"/>
</dbReference>
<dbReference type="Gene3D" id="3.40.50.1000">
    <property type="entry name" value="HAD superfamily/HAD-like"/>
    <property type="match status" value="1"/>
</dbReference>
<feature type="region of interest" description="Disordered" evidence="16">
    <location>
        <begin position="761"/>
        <end position="782"/>
    </location>
</feature>
<accession>A0A8J6HA86</accession>
<comment type="similarity">
    <text evidence="2">Belongs to the FAM114 family.</text>
</comment>
<dbReference type="Proteomes" id="UP000719412">
    <property type="component" value="Unassembled WGS sequence"/>
</dbReference>
<gene>
    <name evidence="17" type="ORF">GEV33_011710</name>
</gene>
<feature type="active site" description="Nucleophile" evidence="15">
    <location>
        <position position="20"/>
    </location>
</feature>
<dbReference type="Pfam" id="PF01135">
    <property type="entry name" value="PCMT"/>
    <property type="match status" value="1"/>
</dbReference>
<evidence type="ECO:0000256" key="6">
    <source>
        <dbReference type="ARBA" id="ARBA00022603"/>
    </source>
</evidence>
<dbReference type="EC" id="2.1.1.77" evidence="4"/>
<evidence type="ECO:0000256" key="7">
    <source>
        <dbReference type="ARBA" id="ARBA00022679"/>
    </source>
</evidence>
<keyword evidence="5" id="KW-0597">Phosphoprotein</keyword>
<feature type="compositionally biased region" description="Acidic residues" evidence="16">
    <location>
        <begin position="652"/>
        <end position="664"/>
    </location>
</feature>
<evidence type="ECO:0000256" key="10">
    <source>
        <dbReference type="ARBA" id="ARBA00031350"/>
    </source>
</evidence>
<evidence type="ECO:0000256" key="15">
    <source>
        <dbReference type="PIRSR" id="PIRSR604469-1"/>
    </source>
</evidence>
<dbReference type="InterPro" id="IPR023214">
    <property type="entry name" value="HAD_sf"/>
</dbReference>
<reference evidence="17" key="1">
    <citation type="journal article" date="2020" name="J Insects Food Feed">
        <title>The yellow mealworm (Tenebrio molitor) genome: a resource for the emerging insects as food and feed industry.</title>
        <authorList>
            <person name="Eriksson T."/>
            <person name="Andere A."/>
            <person name="Kelstrup H."/>
            <person name="Emery V."/>
            <person name="Picard C."/>
        </authorList>
    </citation>
    <scope>NUCLEOTIDE SEQUENCE</scope>
    <source>
        <strain evidence="17">Stoneville</strain>
        <tissue evidence="17">Whole head</tissue>
    </source>
</reference>
<protein>
    <recommendedName>
        <fullName evidence="13">Protein-L-isoaspartate(D-aspartate) O-methyltransferase</fullName>
        <ecNumber evidence="4">2.1.1.77</ecNumber>
    </recommendedName>
    <alternativeName>
        <fullName evidence="10">L-isoaspartyl protein carboxyl methyltransferase</fullName>
    </alternativeName>
    <alternativeName>
        <fullName evidence="11">O-phosphoserine phosphohydrolase</fullName>
    </alternativeName>
    <alternativeName>
        <fullName evidence="14">Protein L-isoaspartyl/D-aspartyl methyltransferase</fullName>
    </alternativeName>
    <alternativeName>
        <fullName evidence="9">Protein-beta-aspartate methyltransferase</fullName>
    </alternativeName>
</protein>
<feature type="compositionally biased region" description="Basic and acidic residues" evidence="16">
    <location>
        <begin position="761"/>
        <end position="772"/>
    </location>
</feature>
<name>A0A8J6HA86_TENMO</name>
<dbReference type="NCBIfam" id="TIGR00080">
    <property type="entry name" value="pimt"/>
    <property type="match status" value="1"/>
</dbReference>
<evidence type="ECO:0000256" key="11">
    <source>
        <dbReference type="ARBA" id="ARBA00031693"/>
    </source>
</evidence>
<dbReference type="Pfam" id="PF05334">
    <property type="entry name" value="DUF719"/>
    <property type="match status" value="1"/>
</dbReference>
<dbReference type="PANTHER" id="PTHR12842">
    <property type="entry name" value="FI01459P"/>
    <property type="match status" value="1"/>
</dbReference>
<keyword evidence="7" id="KW-0808">Transferase</keyword>
<evidence type="ECO:0000256" key="2">
    <source>
        <dbReference type="ARBA" id="ARBA00006903"/>
    </source>
</evidence>
<dbReference type="InterPro" id="IPR000682">
    <property type="entry name" value="PCMT"/>
</dbReference>
<dbReference type="NCBIfam" id="TIGR01488">
    <property type="entry name" value="HAD-SF-IB"/>
    <property type="match status" value="1"/>
</dbReference>
<dbReference type="GO" id="GO:0032259">
    <property type="term" value="P:methylation"/>
    <property type="evidence" value="ECO:0007669"/>
    <property type="project" value="UniProtKB-KW"/>
</dbReference>
<dbReference type="PROSITE" id="PS01279">
    <property type="entry name" value="PCMT"/>
    <property type="match status" value="1"/>
</dbReference>
<evidence type="ECO:0000256" key="5">
    <source>
        <dbReference type="ARBA" id="ARBA00022553"/>
    </source>
</evidence>
<comment type="similarity">
    <text evidence="3">Belongs to the HAD-like hydrolase superfamily. SerB family.</text>
</comment>
<feature type="compositionally biased region" description="Basic and acidic residues" evidence="16">
    <location>
        <begin position="674"/>
        <end position="706"/>
    </location>
</feature>
<dbReference type="UniPathway" id="UPA00135">
    <property type="reaction ID" value="UER00198"/>
</dbReference>
<dbReference type="Gene3D" id="3.40.50.150">
    <property type="entry name" value="Vaccinia Virus protein VP39"/>
    <property type="match status" value="1"/>
</dbReference>
<evidence type="ECO:0000313" key="18">
    <source>
        <dbReference type="Proteomes" id="UP000719412"/>
    </source>
</evidence>
<feature type="compositionally biased region" description="Polar residues" evidence="16">
    <location>
        <begin position="566"/>
        <end position="577"/>
    </location>
</feature>
<dbReference type="GO" id="GO:0004719">
    <property type="term" value="F:protein-L-isoaspartate (D-aspartate) O-methyltransferase activity"/>
    <property type="evidence" value="ECO:0007669"/>
    <property type="project" value="UniProtKB-EC"/>
</dbReference>
<comment type="caution">
    <text evidence="17">The sequence shown here is derived from an EMBL/GenBank/DDBJ whole genome shotgun (WGS) entry which is preliminary data.</text>
</comment>
<evidence type="ECO:0000256" key="3">
    <source>
        <dbReference type="ARBA" id="ARBA00009184"/>
    </source>
</evidence>
<sequence length="1101" mass="121562">MSAEVQTILRKADAVCFDVDSTVIQEEGIDELAKFCNKGSEVSSLTAKAMTGSMTFQESLKLRLGIIQPTLTQIRDFVTTKPPTLTPGVKKLVGLLQSRNVPVYLISGGFKSIIAPIAAQLNIPYDHIFANRLKFYYTGEHAGFDDSEPTSKSGGKAVVVDSLKKRHNYKNLVLIGDGATDLEASPPADAFIGYGGNVIRPTVQAKAKWFVTDFNEIIDVYRCFVTFNVRDGLEVARQDQRRINPELERSELEASCRLCQWLFAANGIIRSDAVESAMLAVDRGNYSRNNPYMDAPQGIGYGVTISAPHMHAHALELLKDKLMHGDRALDVGSGSGYLTACMAIMLGEKGIAVGIDHIPELVEMSVHNIEKDQPELLQSGQLRLLLGDGREGYPDLGPYDAIHVGAAAPVLPQPLVDQLKIGGRLIIPVGPAGGDQQLEQVDKLPDGSVERKSLMGVVYVPLTDKSNQWPPGSNNCFNLNTQMETSDSEYFESADEDFQSDDEDTKTVKSVTKTEDGDVQCTNATVEKLKEVKIAESKVETDLISLNNNKNNENRRTESVEKDGENNISKSETSTKNVDNEAKPVQESVEIRRRSERGSSVESGDVSGEEDLWGKSEMDWGSDKGEKGSTGDKVEENLWDEAEIDWGKENEENMWDNEDWEPVEEPQGQIPRSQEQKSQSRDEIPHSKEKSQPQDKIACPKEKAQQPEETASSSWSSWGNWGVSSIISTASQSVSTITQGISTALESGIGVPDPEEMARMNRAEKEKSKEVGPDDDADRNTGFGLGNLVMGVSHLTKLVETTGTKVISGGLDTLETIGKKTMEVLQEGDPGLKKKRAFLKIDQDKPVLSQLLREAKEKAETENRILERQHFAKKAKNYETLFDDHQGLVHLEALEMLSKQCDIKLQTLLESYTDDALVDMQETMDQVKELCELPDEDEEEQVSWSEIDDKLKSAVSEINVPISYKKLIDTWEETESWLNTLKLEVCDERELHQQAIEALAQLTAIAVEQFHKAGELLLVKEHRSTADEADSLVQLTTTLTSLIGVVAAKFSDKLNAKSTNSKNKEEVNGLITNVFFEAANSSSYIQDAFQLLIPVLQVGAV</sequence>
<feature type="compositionally biased region" description="Basic and acidic residues" evidence="16">
    <location>
        <begin position="578"/>
        <end position="599"/>
    </location>
</feature>
<evidence type="ECO:0000256" key="1">
    <source>
        <dbReference type="ARBA" id="ARBA00005369"/>
    </source>
</evidence>
<evidence type="ECO:0000256" key="8">
    <source>
        <dbReference type="ARBA" id="ARBA00022691"/>
    </source>
</evidence>
<dbReference type="PANTHER" id="PTHR12842:SF6">
    <property type="entry name" value="FI01459P"/>
    <property type="match status" value="1"/>
</dbReference>
<evidence type="ECO:0000256" key="12">
    <source>
        <dbReference type="ARBA" id="ARBA00035815"/>
    </source>
</evidence>
<comment type="similarity">
    <text evidence="1">Belongs to the methyltransferase superfamily. L-isoaspartyl/D-aspartyl protein methyltransferase family.</text>
</comment>
<dbReference type="SUPFAM" id="SSF53335">
    <property type="entry name" value="S-adenosyl-L-methionine-dependent methyltransferases"/>
    <property type="match status" value="1"/>
</dbReference>
<feature type="compositionally biased region" description="Basic and acidic residues" evidence="16">
    <location>
        <begin position="552"/>
        <end position="565"/>
    </location>
</feature>
<dbReference type="AlphaFoldDB" id="A0A8J6HA86"/>
<reference evidence="17" key="2">
    <citation type="submission" date="2021-08" db="EMBL/GenBank/DDBJ databases">
        <authorList>
            <person name="Eriksson T."/>
        </authorList>
    </citation>
    <scope>NUCLEOTIDE SEQUENCE</scope>
    <source>
        <strain evidence="17">Stoneville</strain>
        <tissue evidence="17">Whole head</tissue>
    </source>
</reference>
<dbReference type="GO" id="GO:0036424">
    <property type="term" value="F:L-phosphoserine phosphatase activity"/>
    <property type="evidence" value="ECO:0007669"/>
    <property type="project" value="InterPro"/>
</dbReference>
<feature type="compositionally biased region" description="Basic and acidic residues" evidence="16">
    <location>
        <begin position="612"/>
        <end position="636"/>
    </location>
</feature>
<feature type="region of interest" description="Disordered" evidence="16">
    <location>
        <begin position="545"/>
        <end position="719"/>
    </location>
</feature>
<dbReference type="Pfam" id="PF00702">
    <property type="entry name" value="Hydrolase"/>
    <property type="match status" value="1"/>
</dbReference>
<dbReference type="CDD" id="cd02440">
    <property type="entry name" value="AdoMet_MTases"/>
    <property type="match status" value="1"/>
</dbReference>
<dbReference type="FunFam" id="3.40.50.1000:FF:000077">
    <property type="entry name" value="Phosphoserine phosphatase, chloroplastic"/>
    <property type="match status" value="1"/>
</dbReference>
<evidence type="ECO:0000256" key="13">
    <source>
        <dbReference type="ARBA" id="ARBA00040923"/>
    </source>
</evidence>
<dbReference type="NCBIfam" id="TIGR00338">
    <property type="entry name" value="serB"/>
    <property type="match status" value="1"/>
</dbReference>
<dbReference type="InterPro" id="IPR029063">
    <property type="entry name" value="SAM-dependent_MTases_sf"/>
</dbReference>
<dbReference type="InterPro" id="IPR004469">
    <property type="entry name" value="PSP"/>
</dbReference>
<comment type="catalytic activity">
    <reaction evidence="12">
        <text>[protein]-L-isoaspartate + S-adenosyl-L-methionine = [protein]-L-isoaspartate alpha-methyl ester + S-adenosyl-L-homocysteine</text>
        <dbReference type="Rhea" id="RHEA:12705"/>
        <dbReference type="Rhea" id="RHEA-COMP:12143"/>
        <dbReference type="Rhea" id="RHEA-COMP:12144"/>
        <dbReference type="ChEBI" id="CHEBI:57856"/>
        <dbReference type="ChEBI" id="CHEBI:59789"/>
        <dbReference type="ChEBI" id="CHEBI:90596"/>
        <dbReference type="ChEBI" id="CHEBI:90598"/>
        <dbReference type="EC" id="2.1.1.77"/>
    </reaction>
    <physiologicalReaction direction="left-to-right" evidence="12">
        <dbReference type="Rhea" id="RHEA:12706"/>
    </physiologicalReaction>
</comment>
<dbReference type="FunFam" id="3.40.50.150:FF:000027">
    <property type="entry name" value="Protein-L-isoaspartate O-methyltransferase"/>
    <property type="match status" value="1"/>
</dbReference>
<keyword evidence="8" id="KW-0949">S-adenosyl-L-methionine</keyword>
<feature type="active site" description="Nucleophile" evidence="15">
    <location>
        <position position="18"/>
    </location>
</feature>
<keyword evidence="18" id="KW-1185">Reference proteome</keyword>
<dbReference type="InterPro" id="IPR007998">
    <property type="entry name" value="DUF719"/>
</dbReference>
<proteinExistence type="inferred from homology"/>
<dbReference type="InterPro" id="IPR036412">
    <property type="entry name" value="HAD-like_sf"/>
</dbReference>
<evidence type="ECO:0000256" key="9">
    <source>
        <dbReference type="ARBA" id="ARBA00031323"/>
    </source>
</evidence>
<dbReference type="EMBL" id="JABDTM020027045">
    <property type="protein sequence ID" value="KAH0811079.1"/>
    <property type="molecule type" value="Genomic_DNA"/>
</dbReference>
<dbReference type="CDD" id="cd04309">
    <property type="entry name" value="HAD_PSP_eu"/>
    <property type="match status" value="1"/>
</dbReference>
<dbReference type="GO" id="GO:0006564">
    <property type="term" value="P:L-serine biosynthetic process"/>
    <property type="evidence" value="ECO:0007669"/>
    <property type="project" value="InterPro"/>
</dbReference>